<dbReference type="EMBL" id="QVIG01000001">
    <property type="protein sequence ID" value="RGD62240.1"/>
    <property type="molecule type" value="Genomic_DNA"/>
</dbReference>
<dbReference type="GO" id="GO:0005886">
    <property type="term" value="C:plasma membrane"/>
    <property type="evidence" value="ECO:0007669"/>
    <property type="project" value="UniProtKB-SubCell"/>
</dbReference>
<dbReference type="InterPro" id="IPR036259">
    <property type="entry name" value="MFS_trans_sf"/>
</dbReference>
<evidence type="ECO:0000256" key="3">
    <source>
        <dbReference type="ARBA" id="ARBA00022475"/>
    </source>
</evidence>
<keyword evidence="5 8" id="KW-1133">Transmembrane helix</keyword>
<dbReference type="GO" id="GO:0022857">
    <property type="term" value="F:transmembrane transporter activity"/>
    <property type="evidence" value="ECO:0007669"/>
    <property type="project" value="InterPro"/>
</dbReference>
<reference evidence="9 10" key="1">
    <citation type="submission" date="2018-08" db="EMBL/GenBank/DDBJ databases">
        <title>Diversity &amp; Physiological Properties of Lignin-Decomposing Actinobacteria from Soil.</title>
        <authorList>
            <person name="Roh S.G."/>
            <person name="Kim S.B."/>
        </authorList>
    </citation>
    <scope>NUCLEOTIDE SEQUENCE [LARGE SCALE GENOMIC DNA]</scope>
    <source>
        <strain evidence="9 10">MMS17-GH009</strain>
    </source>
</reference>
<gene>
    <name evidence="9" type="ORF">DR950_34835</name>
</gene>
<feature type="transmembrane region" description="Helical" evidence="8">
    <location>
        <begin position="138"/>
        <end position="157"/>
    </location>
</feature>
<evidence type="ECO:0000313" key="9">
    <source>
        <dbReference type="EMBL" id="RGD62240.1"/>
    </source>
</evidence>
<feature type="transmembrane region" description="Helical" evidence="8">
    <location>
        <begin position="382"/>
        <end position="400"/>
    </location>
</feature>
<protein>
    <submittedName>
        <fullName evidence="9">MFS transporter</fullName>
    </submittedName>
</protein>
<name>A0A373A3T6_9ACTN</name>
<dbReference type="Gene3D" id="1.20.1250.20">
    <property type="entry name" value="MFS general substrate transporter like domains"/>
    <property type="match status" value="1"/>
</dbReference>
<feature type="transmembrane region" description="Helical" evidence="8">
    <location>
        <begin position="40"/>
        <end position="62"/>
    </location>
</feature>
<feature type="region of interest" description="Disordered" evidence="7">
    <location>
        <begin position="187"/>
        <end position="217"/>
    </location>
</feature>
<dbReference type="PANTHER" id="PTHR23517">
    <property type="entry name" value="RESISTANCE PROTEIN MDTM, PUTATIVE-RELATED-RELATED"/>
    <property type="match status" value="1"/>
</dbReference>
<dbReference type="AlphaFoldDB" id="A0A373A3T6"/>
<keyword evidence="6 8" id="KW-0472">Membrane</keyword>
<feature type="compositionally biased region" description="Basic and acidic residues" evidence="7">
    <location>
        <begin position="407"/>
        <end position="420"/>
    </location>
</feature>
<dbReference type="PANTHER" id="PTHR23517:SF3">
    <property type="entry name" value="INTEGRAL MEMBRANE TRANSPORT PROTEIN"/>
    <property type="match status" value="1"/>
</dbReference>
<evidence type="ECO:0000256" key="7">
    <source>
        <dbReference type="SAM" id="MobiDB-lite"/>
    </source>
</evidence>
<evidence type="ECO:0000256" key="8">
    <source>
        <dbReference type="SAM" id="Phobius"/>
    </source>
</evidence>
<feature type="transmembrane region" description="Helical" evidence="8">
    <location>
        <begin position="98"/>
        <end position="118"/>
    </location>
</feature>
<feature type="compositionally biased region" description="Basic and acidic residues" evidence="7">
    <location>
        <begin position="187"/>
        <end position="204"/>
    </location>
</feature>
<evidence type="ECO:0000256" key="4">
    <source>
        <dbReference type="ARBA" id="ARBA00022692"/>
    </source>
</evidence>
<evidence type="ECO:0000256" key="6">
    <source>
        <dbReference type="ARBA" id="ARBA00023136"/>
    </source>
</evidence>
<feature type="transmembrane region" description="Helical" evidence="8">
    <location>
        <begin position="292"/>
        <end position="312"/>
    </location>
</feature>
<dbReference type="RefSeq" id="WP_117490565.1">
    <property type="nucleotide sequence ID" value="NZ_QVIG01000001.1"/>
</dbReference>
<feature type="compositionally biased region" description="Polar residues" evidence="7">
    <location>
        <begin position="421"/>
        <end position="430"/>
    </location>
</feature>
<accession>A0A373A3T6</accession>
<sequence length="438" mass="44441">MPPSRTARWLPAAAAVAVAAWGANQFTALATVYRARTDWSALSLSAMFSVYLVGLVPGLLLGGPAADRYGRRRTVRGALGLSATASVVLALPDEPSVYAARLATGFAAGLVFLAGTAWLRELSGPAVPPERAARRAMYATGTGFAAGALASGVLAEWLPGPTVLPALAHALGCLLVLRATRGLPETKPEARAGVRAGAKADGRPESAPGRGTPPHRTAAVRHPRFRYVVLPASPAVLGAATVAYVVLPPLVADRVPGYAPLFSGLVAALTLATGVVAQPFAARLDDADSARATLTAMATVIAGLLLGAVAAARDSVGLVVAAAVVLGTGYGLTLGAGLHEVERLTRHASGPTSASLYQSTTSSGFLTPLLLAGTAGHASYPALLAGMAAVGLLCLAVTAAHSRRHLPAGEHPEPPTREDASVQSVASTPPRSRPPWAE</sequence>
<keyword evidence="2" id="KW-0813">Transport</keyword>
<feature type="transmembrane region" description="Helical" evidence="8">
    <location>
        <begin position="225"/>
        <end position="246"/>
    </location>
</feature>
<organism evidence="9 10">
    <name type="scientific">Kitasatospora xanthocidica</name>
    <dbReference type="NCBI Taxonomy" id="83382"/>
    <lineage>
        <taxon>Bacteria</taxon>
        <taxon>Bacillati</taxon>
        <taxon>Actinomycetota</taxon>
        <taxon>Actinomycetes</taxon>
        <taxon>Kitasatosporales</taxon>
        <taxon>Streptomycetaceae</taxon>
        <taxon>Kitasatospora</taxon>
    </lineage>
</organism>
<feature type="region of interest" description="Disordered" evidence="7">
    <location>
        <begin position="406"/>
        <end position="438"/>
    </location>
</feature>
<comment type="caution">
    <text evidence="9">The sequence shown here is derived from an EMBL/GenBank/DDBJ whole genome shotgun (WGS) entry which is preliminary data.</text>
</comment>
<dbReference type="InterPro" id="IPR011701">
    <property type="entry name" value="MFS"/>
</dbReference>
<keyword evidence="10" id="KW-1185">Reference proteome</keyword>
<dbReference type="Pfam" id="PF07690">
    <property type="entry name" value="MFS_1"/>
    <property type="match status" value="1"/>
</dbReference>
<dbReference type="SUPFAM" id="SSF103473">
    <property type="entry name" value="MFS general substrate transporter"/>
    <property type="match status" value="1"/>
</dbReference>
<feature type="transmembrane region" description="Helical" evidence="8">
    <location>
        <begin position="318"/>
        <end position="336"/>
    </location>
</feature>
<proteinExistence type="predicted"/>
<evidence type="ECO:0000313" key="10">
    <source>
        <dbReference type="Proteomes" id="UP000263377"/>
    </source>
</evidence>
<keyword evidence="3" id="KW-1003">Cell membrane</keyword>
<feature type="transmembrane region" description="Helical" evidence="8">
    <location>
        <begin position="258"/>
        <end position="280"/>
    </location>
</feature>
<dbReference type="InterPro" id="IPR050171">
    <property type="entry name" value="MFS_Transporters"/>
</dbReference>
<evidence type="ECO:0000256" key="1">
    <source>
        <dbReference type="ARBA" id="ARBA00004651"/>
    </source>
</evidence>
<evidence type="ECO:0000256" key="2">
    <source>
        <dbReference type="ARBA" id="ARBA00022448"/>
    </source>
</evidence>
<keyword evidence="4 8" id="KW-0812">Transmembrane</keyword>
<dbReference type="Proteomes" id="UP000263377">
    <property type="component" value="Unassembled WGS sequence"/>
</dbReference>
<comment type="subcellular location">
    <subcellularLocation>
        <location evidence="1">Cell membrane</location>
        <topology evidence="1">Multi-pass membrane protein</topology>
    </subcellularLocation>
</comment>
<evidence type="ECO:0000256" key="5">
    <source>
        <dbReference type="ARBA" id="ARBA00022989"/>
    </source>
</evidence>